<evidence type="ECO:0000313" key="2">
    <source>
        <dbReference type="EMBL" id="GFR62815.1"/>
    </source>
</evidence>
<protein>
    <submittedName>
        <fullName evidence="2">Uncharacterized protein</fullName>
    </submittedName>
</protein>
<feature type="compositionally biased region" description="Basic and acidic residues" evidence="1">
    <location>
        <begin position="84"/>
        <end position="97"/>
    </location>
</feature>
<feature type="region of interest" description="Disordered" evidence="1">
    <location>
        <begin position="65"/>
        <end position="97"/>
    </location>
</feature>
<comment type="caution">
    <text evidence="2">The sequence shown here is derived from an EMBL/GenBank/DDBJ whole genome shotgun (WGS) entry which is preliminary data.</text>
</comment>
<dbReference type="EMBL" id="BMAT01010896">
    <property type="protein sequence ID" value="GFR62815.1"/>
    <property type="molecule type" value="Genomic_DNA"/>
</dbReference>
<evidence type="ECO:0000313" key="3">
    <source>
        <dbReference type="Proteomes" id="UP000762676"/>
    </source>
</evidence>
<sequence length="97" mass="11353">MRITTVIEHDPDEETREAQKIKNYLKQVSARPAHVQVADHFLHANTTSMRSVHREECNQRCFPRSKIRGASEEKSSMEFGQYTEAREPKKTEHVENE</sequence>
<organism evidence="2 3">
    <name type="scientific">Elysia marginata</name>
    <dbReference type="NCBI Taxonomy" id="1093978"/>
    <lineage>
        <taxon>Eukaryota</taxon>
        <taxon>Metazoa</taxon>
        <taxon>Spiralia</taxon>
        <taxon>Lophotrochozoa</taxon>
        <taxon>Mollusca</taxon>
        <taxon>Gastropoda</taxon>
        <taxon>Heterobranchia</taxon>
        <taxon>Euthyneura</taxon>
        <taxon>Panpulmonata</taxon>
        <taxon>Sacoglossa</taxon>
        <taxon>Placobranchoidea</taxon>
        <taxon>Plakobranchidae</taxon>
        <taxon>Elysia</taxon>
    </lineage>
</organism>
<name>A0AAV4EQ14_9GAST</name>
<evidence type="ECO:0000256" key="1">
    <source>
        <dbReference type="SAM" id="MobiDB-lite"/>
    </source>
</evidence>
<dbReference type="AlphaFoldDB" id="A0AAV4EQ14"/>
<proteinExistence type="predicted"/>
<reference evidence="2 3" key="1">
    <citation type="journal article" date="2021" name="Elife">
        <title>Chloroplast acquisition without the gene transfer in kleptoplastic sea slugs, Plakobranchus ocellatus.</title>
        <authorList>
            <person name="Maeda T."/>
            <person name="Takahashi S."/>
            <person name="Yoshida T."/>
            <person name="Shimamura S."/>
            <person name="Takaki Y."/>
            <person name="Nagai Y."/>
            <person name="Toyoda A."/>
            <person name="Suzuki Y."/>
            <person name="Arimoto A."/>
            <person name="Ishii H."/>
            <person name="Satoh N."/>
            <person name="Nishiyama T."/>
            <person name="Hasebe M."/>
            <person name="Maruyama T."/>
            <person name="Minagawa J."/>
            <person name="Obokata J."/>
            <person name="Shigenobu S."/>
        </authorList>
    </citation>
    <scope>NUCLEOTIDE SEQUENCE [LARGE SCALE GENOMIC DNA]</scope>
</reference>
<accession>A0AAV4EQ14</accession>
<dbReference type="Proteomes" id="UP000762676">
    <property type="component" value="Unassembled WGS sequence"/>
</dbReference>
<keyword evidence="3" id="KW-1185">Reference proteome</keyword>
<gene>
    <name evidence="2" type="ORF">ElyMa_005466800</name>
</gene>